<sequence>MKKSICYDSKSKTHDHAKKNRKQNSNSTKSCNVISKLFLLEDLRFHILSFVPLNCLINSAMYVCKHWAATIGSSHFVEACERRARSKPGLYVENRTTRDKSYFLEFKDDVNCQFERIDLGTPQKMGGVISTCDGILLLFSSIFKELFIVNPVLKCWLRIPFSPIFQHYDEFSLRSRCTITRVPRTAKFKLFLFDVIEVSSVSWYVFYVLRIGIDNSWKEIARKEVASNILLLQQIYSGGNDLYWATNKEVIVMDIDKESITREYSFPLLPLTFLMMGNRISCIVYKDGTHTTYQIYILDFHSGKWSLYHEMEPFNHVITSFGVFCLWINDQIIFRIALRSQENMSRSIKKIHYGYNVKTRMLTKIEDIDVGDFDVWLHTNTLASLPSTPT</sequence>
<comment type="caution">
    <text evidence="1">The sequence shown here is derived from an EMBL/GenBank/DDBJ whole genome shotgun (WGS) entry which is preliminary data.</text>
</comment>
<reference evidence="1" key="1">
    <citation type="submission" date="2023-10" db="EMBL/GenBank/DDBJ databases">
        <authorList>
            <person name="Rodriguez Cubillos JULIANA M."/>
            <person name="De Vega J."/>
        </authorList>
    </citation>
    <scope>NUCLEOTIDE SEQUENCE</scope>
</reference>
<evidence type="ECO:0000313" key="2">
    <source>
        <dbReference type="Proteomes" id="UP001177021"/>
    </source>
</evidence>
<protein>
    <submittedName>
        <fullName evidence="1">Uncharacterized protein</fullName>
    </submittedName>
</protein>
<organism evidence="1 2">
    <name type="scientific">Trifolium pratense</name>
    <name type="common">Red clover</name>
    <dbReference type="NCBI Taxonomy" id="57577"/>
    <lineage>
        <taxon>Eukaryota</taxon>
        <taxon>Viridiplantae</taxon>
        <taxon>Streptophyta</taxon>
        <taxon>Embryophyta</taxon>
        <taxon>Tracheophyta</taxon>
        <taxon>Spermatophyta</taxon>
        <taxon>Magnoliopsida</taxon>
        <taxon>eudicotyledons</taxon>
        <taxon>Gunneridae</taxon>
        <taxon>Pentapetalae</taxon>
        <taxon>rosids</taxon>
        <taxon>fabids</taxon>
        <taxon>Fabales</taxon>
        <taxon>Fabaceae</taxon>
        <taxon>Papilionoideae</taxon>
        <taxon>50 kb inversion clade</taxon>
        <taxon>NPAAA clade</taxon>
        <taxon>Hologalegina</taxon>
        <taxon>IRL clade</taxon>
        <taxon>Trifolieae</taxon>
        <taxon>Trifolium</taxon>
    </lineage>
</organism>
<name>A0ACB0L0V5_TRIPR</name>
<gene>
    <name evidence="1" type="ORF">MILVUS5_LOCUS28532</name>
</gene>
<proteinExistence type="predicted"/>
<evidence type="ECO:0000313" key="1">
    <source>
        <dbReference type="EMBL" id="CAJ2663028.1"/>
    </source>
</evidence>
<accession>A0ACB0L0V5</accession>
<keyword evidence="2" id="KW-1185">Reference proteome</keyword>
<dbReference type="EMBL" id="CASHSV030000409">
    <property type="protein sequence ID" value="CAJ2663028.1"/>
    <property type="molecule type" value="Genomic_DNA"/>
</dbReference>
<dbReference type="Proteomes" id="UP001177021">
    <property type="component" value="Unassembled WGS sequence"/>
</dbReference>